<accession>A0A9D3RQ89</accession>
<evidence type="ECO:0000313" key="3">
    <source>
        <dbReference type="Proteomes" id="UP001044222"/>
    </source>
</evidence>
<dbReference type="AlphaFoldDB" id="A0A9D3RQ89"/>
<feature type="compositionally biased region" description="Basic and acidic residues" evidence="1">
    <location>
        <begin position="70"/>
        <end position="91"/>
    </location>
</feature>
<dbReference type="EMBL" id="JAFIRN010000012">
    <property type="protein sequence ID" value="KAG5838346.1"/>
    <property type="molecule type" value="Genomic_DNA"/>
</dbReference>
<gene>
    <name evidence="2" type="ORF">ANANG_G00222770</name>
</gene>
<feature type="region of interest" description="Disordered" evidence="1">
    <location>
        <begin position="18"/>
        <end position="91"/>
    </location>
</feature>
<evidence type="ECO:0000256" key="1">
    <source>
        <dbReference type="SAM" id="MobiDB-lite"/>
    </source>
</evidence>
<sequence length="91" mass="10668">MSSTWLSGHLKPLAFDVQYKKRETWRRTTTEKDKTEERKREKGGASPEQRDLHRTLPHIDRIGAPNPETRPGKTKDERGREGEMRGRKSVR</sequence>
<name>A0A9D3RQ89_ANGAN</name>
<evidence type="ECO:0000313" key="2">
    <source>
        <dbReference type="EMBL" id="KAG5838346.1"/>
    </source>
</evidence>
<comment type="caution">
    <text evidence="2">The sequence shown here is derived from an EMBL/GenBank/DDBJ whole genome shotgun (WGS) entry which is preliminary data.</text>
</comment>
<organism evidence="2 3">
    <name type="scientific">Anguilla anguilla</name>
    <name type="common">European freshwater eel</name>
    <name type="synonym">Muraena anguilla</name>
    <dbReference type="NCBI Taxonomy" id="7936"/>
    <lineage>
        <taxon>Eukaryota</taxon>
        <taxon>Metazoa</taxon>
        <taxon>Chordata</taxon>
        <taxon>Craniata</taxon>
        <taxon>Vertebrata</taxon>
        <taxon>Euteleostomi</taxon>
        <taxon>Actinopterygii</taxon>
        <taxon>Neopterygii</taxon>
        <taxon>Teleostei</taxon>
        <taxon>Anguilliformes</taxon>
        <taxon>Anguillidae</taxon>
        <taxon>Anguilla</taxon>
    </lineage>
</organism>
<dbReference type="Proteomes" id="UP001044222">
    <property type="component" value="Chromosome 12"/>
</dbReference>
<keyword evidence="3" id="KW-1185">Reference proteome</keyword>
<reference evidence="2" key="1">
    <citation type="submission" date="2021-01" db="EMBL/GenBank/DDBJ databases">
        <title>A chromosome-scale assembly of European eel, Anguilla anguilla.</title>
        <authorList>
            <person name="Henkel C."/>
            <person name="Jong-Raadsen S.A."/>
            <person name="Dufour S."/>
            <person name="Weltzien F.-A."/>
            <person name="Palstra A.P."/>
            <person name="Pelster B."/>
            <person name="Spaink H.P."/>
            <person name="Van Den Thillart G.E."/>
            <person name="Jansen H."/>
            <person name="Zahm M."/>
            <person name="Klopp C."/>
            <person name="Cedric C."/>
            <person name="Louis A."/>
            <person name="Berthelot C."/>
            <person name="Parey E."/>
            <person name="Roest Crollius H."/>
            <person name="Montfort J."/>
            <person name="Robinson-Rechavi M."/>
            <person name="Bucao C."/>
            <person name="Bouchez O."/>
            <person name="Gislard M."/>
            <person name="Lluch J."/>
            <person name="Milhes M."/>
            <person name="Lampietro C."/>
            <person name="Lopez Roques C."/>
            <person name="Donnadieu C."/>
            <person name="Braasch I."/>
            <person name="Desvignes T."/>
            <person name="Postlethwait J."/>
            <person name="Bobe J."/>
            <person name="Guiguen Y."/>
            <person name="Dirks R."/>
        </authorList>
    </citation>
    <scope>NUCLEOTIDE SEQUENCE</scope>
    <source>
        <strain evidence="2">Tag_6206</strain>
        <tissue evidence="2">Liver</tissue>
    </source>
</reference>
<feature type="compositionally biased region" description="Basic and acidic residues" evidence="1">
    <location>
        <begin position="18"/>
        <end position="61"/>
    </location>
</feature>
<protein>
    <submittedName>
        <fullName evidence="2">Uncharacterized protein</fullName>
    </submittedName>
</protein>
<proteinExistence type="predicted"/>